<dbReference type="SMART" id="SM00089">
    <property type="entry name" value="PKD"/>
    <property type="match status" value="3"/>
</dbReference>
<dbReference type="OrthoDB" id="1117451at2"/>
<evidence type="ECO:0000256" key="2">
    <source>
        <dbReference type="SAM" id="SignalP"/>
    </source>
</evidence>
<evidence type="ECO:0000259" key="4">
    <source>
        <dbReference type="PROSITE" id="PS50825"/>
    </source>
</evidence>
<dbReference type="SUPFAM" id="SSF141072">
    <property type="entry name" value="CalX-like"/>
    <property type="match status" value="1"/>
</dbReference>
<keyword evidence="1" id="KW-0677">Repeat</keyword>
<evidence type="ECO:0000313" key="6">
    <source>
        <dbReference type="Proteomes" id="UP000053091"/>
    </source>
</evidence>
<dbReference type="Proteomes" id="UP000053091">
    <property type="component" value="Unassembled WGS sequence"/>
</dbReference>
<dbReference type="PATRIC" id="fig|1678841.3.peg.247"/>
<gene>
    <name evidence="5" type="ORF">TBC1_11210</name>
</gene>
<feature type="signal peptide" evidence="2">
    <location>
        <begin position="1"/>
        <end position="28"/>
    </location>
</feature>
<dbReference type="InterPro" id="IPR049804">
    <property type="entry name" value="Choice_anch_L"/>
</dbReference>
<dbReference type="Pfam" id="PF17963">
    <property type="entry name" value="Big_9"/>
    <property type="match status" value="2"/>
</dbReference>
<feature type="chain" id="PRO_5006633242" evidence="2">
    <location>
        <begin position="29"/>
        <end position="4204"/>
    </location>
</feature>
<evidence type="ECO:0000259" key="3">
    <source>
        <dbReference type="PROSITE" id="PS50093"/>
    </source>
</evidence>
<proteinExistence type="predicted"/>
<dbReference type="NCBIfam" id="TIGR04131">
    <property type="entry name" value="Bac_Flav_CTERM"/>
    <property type="match status" value="1"/>
</dbReference>
<dbReference type="Gene3D" id="2.60.40.3440">
    <property type="match status" value="1"/>
</dbReference>
<dbReference type="PANTHER" id="PTHR24273:SF32">
    <property type="entry name" value="HYALIN"/>
    <property type="match status" value="1"/>
</dbReference>
<dbReference type="Pfam" id="PF13573">
    <property type="entry name" value="SprB"/>
    <property type="match status" value="2"/>
</dbReference>
<feature type="domain" description="HYR" evidence="4">
    <location>
        <begin position="3832"/>
        <end position="3914"/>
    </location>
</feature>
<organism evidence="5">
    <name type="scientific">Lentimicrobium saccharophilum</name>
    <dbReference type="NCBI Taxonomy" id="1678841"/>
    <lineage>
        <taxon>Bacteria</taxon>
        <taxon>Pseudomonadati</taxon>
        <taxon>Bacteroidota</taxon>
        <taxon>Bacteroidia</taxon>
        <taxon>Bacteroidales</taxon>
        <taxon>Lentimicrobiaceae</taxon>
        <taxon>Lentimicrobium</taxon>
    </lineage>
</organism>
<feature type="domain" description="HYR" evidence="4">
    <location>
        <begin position="3666"/>
        <end position="3749"/>
    </location>
</feature>
<feature type="domain" description="HYR" evidence="4">
    <location>
        <begin position="3580"/>
        <end position="3665"/>
    </location>
</feature>
<evidence type="ECO:0000313" key="5">
    <source>
        <dbReference type="EMBL" id="GAP42082.1"/>
    </source>
</evidence>
<protein>
    <submittedName>
        <fullName evidence="5">Protein containing gliding motility-associated C-terminal domain</fullName>
    </submittedName>
</protein>
<dbReference type="InterPro" id="IPR013783">
    <property type="entry name" value="Ig-like_fold"/>
</dbReference>
<dbReference type="PROSITE" id="PS50825">
    <property type="entry name" value="HYR"/>
    <property type="match status" value="4"/>
</dbReference>
<dbReference type="NCBIfam" id="NF038133">
    <property type="entry name" value="choice_anch_L"/>
    <property type="match status" value="1"/>
</dbReference>
<dbReference type="InterPro" id="IPR025667">
    <property type="entry name" value="SprB_repeat"/>
</dbReference>
<dbReference type="InterPro" id="IPR003410">
    <property type="entry name" value="HYR_dom"/>
</dbReference>
<dbReference type="STRING" id="1678841.TBC1_11210"/>
<dbReference type="InterPro" id="IPR026341">
    <property type="entry name" value="T9SS_type_B"/>
</dbReference>
<dbReference type="InterPro" id="IPR000601">
    <property type="entry name" value="PKD_dom"/>
</dbReference>
<feature type="domain" description="PKD" evidence="3">
    <location>
        <begin position="683"/>
        <end position="763"/>
    </location>
</feature>
<keyword evidence="6" id="KW-1185">Reference proteome</keyword>
<dbReference type="EMBL" id="DF968182">
    <property type="protein sequence ID" value="GAP42082.1"/>
    <property type="molecule type" value="Genomic_DNA"/>
</dbReference>
<evidence type="ECO:0000256" key="1">
    <source>
        <dbReference type="ARBA" id="ARBA00022737"/>
    </source>
</evidence>
<keyword evidence="2" id="KW-0732">Signal</keyword>
<dbReference type="PROSITE" id="PS50093">
    <property type="entry name" value="PKD"/>
    <property type="match status" value="1"/>
</dbReference>
<dbReference type="InterPro" id="IPR035986">
    <property type="entry name" value="PKD_dom_sf"/>
</dbReference>
<dbReference type="Gene3D" id="2.60.40.2810">
    <property type="match status" value="1"/>
</dbReference>
<name>A0A0S7BVA8_9BACT</name>
<dbReference type="InterPro" id="IPR022409">
    <property type="entry name" value="PKD/Chitinase_dom"/>
</dbReference>
<feature type="domain" description="HYR" evidence="4">
    <location>
        <begin position="3412"/>
        <end position="3497"/>
    </location>
</feature>
<dbReference type="SUPFAM" id="SSF49299">
    <property type="entry name" value="PKD domain"/>
    <property type="match status" value="1"/>
</dbReference>
<sequence>MKTSTNGHRAGVLMTAAFALFTVLSVTAQFGTQESIVPNRIPPADIPGISVDGGNSSQRAPSGSISVAENATYNAMTPQQLVQNVLVTGCLQAENIRFGYYNRNNGNWTNHTWSSTPGNRMLGYFERATSGFALEEGLVLSTGRISSAMGPNNNAGRSDQMVSNASDPDLATISGRTMFDAAVLEFDFIPAGNTVEFKYVFASEEYLEYVHTNFNDAFGFFLSGPGISGPYSNNAINLATLPNGEDVTINTIHPAGVNTNGQSYPAHNTEYYIDNPSGSLTMQFDGYTVELTATYPVTPCATYRIKMAIADASDQQWDAAVFLGARSFNAETLSLAHFGNGIQDNNNVFEGCTNNRLVVTRLTTDLTEDYHVDLILAGSAINGTDILTSDGQPFPTQIVIPAGQASYEIPYYAVNDGTGDNAETFIVRVRNSCPCDENISYVEEIINIYEQVTIASVSATNAQCAGQSNGVITVNATGGSGNYQYSINNGTTWQASNTFTGLSAGSYTVLVRDPGSCYEPVSAAATIGEPQPIVANAGSDVSICSGTSTQLNGTGGVLYSWSPATGLSNPSIANPVASPAATTTYTLTVTNASGQCASTDQVIVTVNPSPVVTVNPAEIEVCRGTEVTITASGAASYVWNPGGATSASITVNPVSNTSYTVTGTAANGCTGTASSLVIVKATPGNVNAGADASIGLCETHQLQGSATGSGTLLYTWTPSTGLSNASIANPVFTPPTSGTYTFTLTVTNQASGCSVSDEMSIEVAEPLAVTSVVNNNSCTTVADGSIDITVTGGSAPYAYGWTGPNGYTAGTEDLSNIVAGTYTVVVTDSDGCTFTGNYTVGTVPDTTPPTASNPADIVLSGCNGTFPDPDILVVTDENDNCETPVVSWVSDGSPVLDGCTETIVRTYSVTDGSGNSINVYQNLIRTIDTDAPVISTVAESADLGCNPTVVAPVFTGLDNCAGEFTPEVTTTGVISEGCAYSQTWTANYTDACGNVAEAISITYTWTVDTEAPLISTVAESGDLGFNPTITAPEFTGLDNCTGIFAPVVSTDGPVADGCDYSQTWTANYTDACGNAAAPVSITYTWTVDDELPVITTVAQSGELGCNPVVTAPVFTGQDGCSGTFEPNVSTEGPLATGCSYTQTWTATYTDAAGNVAEPVSIIYTWTVDTEAPVISTVAESADLGCNPTVVAPVFTGLDNCAGEFTPEVSTEGTSNTGCAYSQNWTANYTDACGNVAEAISITYTWTVDTEAPVISTIAVSGDLGFNPTITAPEFTGLDNCAGVFAPVVSTDGPVADGCDYTQTWTANYTDACGNAAAPVSITYTWTVDSEAPVISTVAQSGELGCNPVVTAPVFTGLDGCSGTFEPNVSTEGPLATGCSYTQTWTATYTDAAGNVAAPVSITYTWTVDTEAPVISTVAESADLGCNPEVVAPVFTGLDNCAGEFTPEVSTEGASNTGCAYTQTWTSNYTDACGNIAEEVSITYTWTVDTEAPVISTVAESADLGCNPEVVAPVFTGIDNCAGEFTPEVTTTGVISEGCAYSQTWTANYTDACGNVAEEVSITYNWTVDTEVPVISTVAESADLGCNPTVVAPVFTGLDNCAGEFTPEVSTEGASNTGCAYIQTWTANYTDTCGNVAEEVSITYTWTVDTEAPVISTLAVSGDLGFNPTITAPEFTGLDNCAGVFAPVVSTDGPVADGCDYNQTWTANYTDACGNAAAPVSITYTWTVDSEAPVISTVAQSGELGCNPVVTAPVFTGLDGCSGTFEPNVSTEGPLATGCSYTQTWTATYTDAAGNVAEPVSITYTWTVDTEAPVISTLAESADLGCNPTVVAPVFTGLDNCAGEFTPEVSTEGASNTGCAYSQTWTANYTDACGNVAEEVSITYTWTVDTEAPVISTLAVSGDLGFNPTITAPEFTGLDNCAGVFAPVVSTDGPVADGCDYNQTWTANYTDACGNAAAPVSITYTWTVDSEAPVISTVAQSGELGCNPVVTAPVFTGLDGCSGTFEPNVSTEGPLATGCSYTQTWTATYTDAAGNVAEPVSITYTWTVDTEAPVISTLAESADLGCNPEVVAPVFTGLDNCAGEFNPEVSTEGASNTGCAYSQTWTANYTDACGNVAEEVSITYTWTVDTEAPVISTVAESADLGCNPTVVAPVFTGLDNCAGEFTPEVTTTGVVSEGCAYTQTWTANYTDACGNVAEAISITYTWTVDTEAPVISTLAESGDLGCNPTVVAPVFTGFDNCAGEFTPEVSTEGASNTGCAYSQTWTANYTDACGNVAEEVSITYTWTVDTEAPVISTLAESGDLGCNPTVVAPVFTGLDNCAGEFTPEVSTEGASNTGCAYSQTWTANYTDACGNVAEEVSITYTWTVDTEAPVISTIAVSGDLGFNPTITAPEFTGLDNCAGVFAPVVSTDGPVADGCDYTQTWTANYTDACGNVAAPVSITYTWTVDSEAPVISTVAQSGELGCNPDVTAPVFTGLDGCSGTFEPNVSSAGPVANGCSYAQTWIATYTDAAGNVAAPVSITYSWTVDTEAPVISTTASNGDLGCNPTVVAPVFTGLDNCAGEFAPEVSTEGPSNEGCAYTQTWTANYTDACNNAATPVSITYTWTVDTEAPVISTVAASGDLGCNPTVVAPVFTGLDNCAGEFTPEVSTEGPSNEGCTYTQTWTANYTDACGNVAEEASITYTWTVDTEAPVISTVAVSGDLGCNPTVEAPVFTGLDNCAGEFTPEVSTEGPSNEGCAYTQTWTANYTDACGNVAEEVSITYTWTVDIEVPVISTVAVSGDLGCNPTVEAPVFTGLDNCAGEFAPEVSTEGPSNEGCAYTQTWTANYTDACGNVAEEVSITYTWTVDTEAPVISTVATSGDLGCNPTVEAPVFTGLDNCAGEFAPEVSTEGPSNEGCAYTQTWTANYTDACGNVAEELSITYTWTVDTEAPVISTVAVSGDLGCNPEVVAPVFTGLDNCAGEFTPEVSTEGPSNEGCAYTQTWTANYTDACGNVAEEASITYTWTVDTEAPVISTVAVSGDLGCNPEVVAPAFTGLDNCAGEFTPEVSTEGPSNEGCAYTQTWTANYTDACGNVAAPVSITYTWTVDTEAPVISTLAISGDLGCNPEVVAPAFTGLDNCAGEFIPEVSTEGPSNEGCAYTQTWTANYTDACNNAATPVSITYTWTVDTEAPVISTLAVSGDLGCNPEVVAPAFTGLDNCAGEFTPEVSTEGPSNEGCAYTQTWTANYTDACGNVAAPVSITYTWTVDTEAPVISTLAISGDLGCNPEVVAPAFTGLDNCAGEFIPEVSTEGPSNEGCAYTQTWTANYTDACNNAATPVSITYTWTVDTEAPVFTNAPVDLTVNCNGSGNTGDLNNWLNSAVAEDICGEVTITNDFEGLSDLCGATGSATVTWTATDNCGNAATTTATFTIADTQAPEITCPQNIVAETEPGMCGAWIEVPVPAAIDACGEVTLVNNITGTNNATGSYPLGVTTIIWTATDECGNVSTCSMTITINDNEDPHIICPQHITVNNDPGVCEAFVNVPQPLVSDNCEIRTLVNTYTQTDDASAVYPVGTTVVWWTVVDMSGNSSTCFMNVTVVDAEAPVIVCPEDIAVSTDPGVCEAYVTVPLPEVSDNCGVDNVINSFNGTNDASGIYPVGSTTIIWTVTDVHGHIAECSMTVTVSDNELPVIECPEDIAVNTDPGVCEAYVTVPQPVVSDNCGIESVVNSYNGTGDASGIYPTGTTTINWTVVDIHGNQSECVMTVTVTDNELPVIVCPEDISVNTDPGVCEADITVPQPVVSDNCGIEFVVNSFNGTDNASGVYPTGTTTVVWTVTDIHGLTSTCEMIVTVSDNELPVIECPEDITVVAGAGCTALVEIPEPVVSDNCGIESVVSSTGTAGSIELPAGIHEISWTATDIHGNQASCSMLVTVIAGPIANDDNDVTEMNIPVSVPVLENDTDCDNNIDPSTVTVITNPANGFTMVDPQNGNILYTPNTGFHGTDTFIYRVCDLSGLCDDATVTIVIEGEDPPAPIYLIAVADLDTTLVNTPRLITNMFNDIVPEGITAGIEILTQPSNGSLELHSDMTVTYTPAPDFTGMDEFTYILYDINGVAISDTAVSVIVVVPDPGRAEVIIYNGITPNGDGRNDKWIIDGIEEYGDNEVLLFNRWSDQVRYFENYNNTSVVWDGTNKNGKMLPDGTYYYIVKLRSVNEIYTGWVIIHGSN</sequence>
<reference evidence="5" key="1">
    <citation type="journal article" date="2015" name="Genome Announc.">
        <title>Draft Genome Sequence of Bacteroidales Strain TBC1, a Novel Isolate from a Methanogenic Wastewater Treatment System.</title>
        <authorList>
            <person name="Tourlousse D.M."/>
            <person name="Matsuura N."/>
            <person name="Sun L."/>
            <person name="Toyonaga M."/>
            <person name="Kuroda K."/>
            <person name="Ohashi A."/>
            <person name="Cruz R."/>
            <person name="Yamaguchi T."/>
            <person name="Sekiguchi Y."/>
        </authorList>
    </citation>
    <scope>NUCLEOTIDE SEQUENCE [LARGE SCALE GENOMIC DNA]</scope>
    <source>
        <strain evidence="5">TBC1</strain>
    </source>
</reference>
<dbReference type="InterPro" id="IPR038081">
    <property type="entry name" value="CalX-like_sf"/>
</dbReference>
<dbReference type="Pfam" id="PF02494">
    <property type="entry name" value="HYR"/>
    <property type="match status" value="5"/>
</dbReference>
<dbReference type="RefSeq" id="WP_137305344.1">
    <property type="nucleotide sequence ID" value="NZ_DF968182.1"/>
</dbReference>
<dbReference type="Pfam" id="PF13585">
    <property type="entry name" value="CHU_C"/>
    <property type="match status" value="1"/>
</dbReference>
<accession>A0A0S7BVA8</accession>
<dbReference type="Gene3D" id="2.60.40.10">
    <property type="entry name" value="Immunoglobulins"/>
    <property type="match status" value="2"/>
</dbReference>
<dbReference type="PANTHER" id="PTHR24273">
    <property type="entry name" value="FI04643P-RELATED"/>
    <property type="match status" value="1"/>
</dbReference>